<sequence>MAIRHSLKMKKVTIEYLDQYNELLRYVFQVTNRDLTQTGWQEDEILKDKTPALEKSNVIGWFDQDKLVSQIAIYDFNVRIYGKTFKMAGVTGVGTFPEYSNKGLMQKLIYQALVEMRDKKQTIAYLFPYSIPYYRKKGWELISNKISYEISDYQLPKYKKVLGDVVRVDPEGEEIRQAYESFSMQTHGALLRDDIAWSEYYRWDRPDIMAAIYYSEKEKIEGALIYYIDNEIFYIKEMFFLNEDARTALWNFISAHFSMISKVKGDTYTNELLSFLLEDADIKETISPYFMARIVDVTDFIEAYPFKQDTHDRKWIFNLQDPLLEWNTGTFELTITKKGKAKITKVNIKTEDSIDIQSLTTMLLGYKRPEYLKQIRRIVASDETIDMLEDAIEQQEPYFSDYF</sequence>
<dbReference type="EMBL" id="FO681347">
    <property type="protein sequence ID" value="CCV64254.1"/>
    <property type="molecule type" value="Genomic_DNA"/>
</dbReference>
<dbReference type="PROSITE" id="PS51186">
    <property type="entry name" value="GNAT"/>
    <property type="match status" value="1"/>
</dbReference>
<dbReference type="GO" id="GO:0030649">
    <property type="term" value="P:aminoglycoside antibiotic catabolic process"/>
    <property type="evidence" value="ECO:0007669"/>
    <property type="project" value="TreeGrafter"/>
</dbReference>
<dbReference type="Pfam" id="PF17668">
    <property type="entry name" value="Acetyltransf_17"/>
    <property type="match status" value="1"/>
</dbReference>
<dbReference type="InterPro" id="IPR036527">
    <property type="entry name" value="SCP2_sterol-bd_dom_sf"/>
</dbReference>
<dbReference type="PANTHER" id="PTHR37817">
    <property type="entry name" value="N-ACETYLTRANSFERASE EIS"/>
    <property type="match status" value="1"/>
</dbReference>
<evidence type="ECO:0000313" key="2">
    <source>
        <dbReference type="EMBL" id="CCV64254.1"/>
    </source>
</evidence>
<dbReference type="Pfam" id="PF13530">
    <property type="entry name" value="SCP2_2"/>
    <property type="match status" value="1"/>
</dbReference>
<name>U4KKI5_ALTPJ</name>
<dbReference type="InterPro" id="IPR041380">
    <property type="entry name" value="Acetyltransf_17"/>
</dbReference>
<dbReference type="AlphaFoldDB" id="U4KKI5"/>
<evidence type="ECO:0000259" key="1">
    <source>
        <dbReference type="PROSITE" id="PS51186"/>
    </source>
</evidence>
<dbReference type="SUPFAM" id="SSF55729">
    <property type="entry name" value="Acyl-CoA N-acyltransferases (Nat)"/>
    <property type="match status" value="1"/>
</dbReference>
<dbReference type="RefSeq" id="WP_026658476.1">
    <property type="nucleotide sequence ID" value="NC_022538.1"/>
</dbReference>
<accession>U4KKI5</accession>
<dbReference type="KEGG" id="apal:BN85406770"/>
<proteinExistence type="predicted"/>
<dbReference type="InterPro" id="IPR025559">
    <property type="entry name" value="Eis_dom"/>
</dbReference>
<dbReference type="InterPro" id="IPR016181">
    <property type="entry name" value="Acyl_CoA_acyltransferase"/>
</dbReference>
<keyword evidence="2" id="KW-0808">Transferase</keyword>
<dbReference type="Gene3D" id="3.40.630.30">
    <property type="match status" value="2"/>
</dbReference>
<protein>
    <submittedName>
        <fullName evidence="2">GCN5-related N-acetyltransferase</fullName>
    </submittedName>
</protein>
<dbReference type="Pfam" id="PF13527">
    <property type="entry name" value="Acetyltransf_9"/>
    <property type="match status" value="1"/>
</dbReference>
<dbReference type="STRING" id="1318466.BN85406770"/>
<dbReference type="OrthoDB" id="9768284at2"/>
<dbReference type="Gene3D" id="3.30.1050.10">
    <property type="entry name" value="SCP2 sterol-binding domain"/>
    <property type="match status" value="1"/>
</dbReference>
<dbReference type="InterPro" id="IPR000182">
    <property type="entry name" value="GNAT_dom"/>
</dbReference>
<dbReference type="Proteomes" id="UP000032740">
    <property type="component" value="Chromosome"/>
</dbReference>
<keyword evidence="3" id="KW-1185">Reference proteome</keyword>
<dbReference type="SUPFAM" id="SSF55718">
    <property type="entry name" value="SCP-like"/>
    <property type="match status" value="1"/>
</dbReference>
<feature type="domain" description="N-acetyltransferase" evidence="1">
    <location>
        <begin position="7"/>
        <end position="160"/>
    </location>
</feature>
<dbReference type="InterPro" id="IPR051554">
    <property type="entry name" value="Acetyltransferase_Eis"/>
</dbReference>
<gene>
    <name evidence="2" type="ORF">BN85406770</name>
</gene>
<dbReference type="GO" id="GO:0034069">
    <property type="term" value="F:aminoglycoside N-acetyltransferase activity"/>
    <property type="evidence" value="ECO:0007669"/>
    <property type="project" value="TreeGrafter"/>
</dbReference>
<reference evidence="2 3" key="1">
    <citation type="journal article" date="2013" name="J. Mol. Microbiol. Biotechnol.">
        <title>Analysis of the Complete Genomes of Acholeplasma brassicae , A. palmae and A. laidlawii and Their Comparison to the Obligate Parasites from ' Candidatus Phytoplasma'.</title>
        <authorList>
            <person name="Kube M."/>
            <person name="Siewert C."/>
            <person name="Migdoll A.M."/>
            <person name="Duduk B."/>
            <person name="Holz S."/>
            <person name="Rabus R."/>
            <person name="Seemuller E."/>
            <person name="Mitrovic J."/>
            <person name="Muller I."/>
            <person name="Buttner C."/>
            <person name="Reinhardt R."/>
        </authorList>
    </citation>
    <scope>NUCLEOTIDE SEQUENCE [LARGE SCALE GENOMIC DNA]</scope>
    <source>
        <strain evidence="2 3">J233</strain>
    </source>
</reference>
<dbReference type="HOGENOM" id="CLU_050659_1_1_14"/>
<organism evidence="2 3">
    <name type="scientific">Alteracholeplasma palmae (strain ATCC 49389 / J233)</name>
    <name type="common">Acholeplasma palmae</name>
    <dbReference type="NCBI Taxonomy" id="1318466"/>
    <lineage>
        <taxon>Bacteria</taxon>
        <taxon>Bacillati</taxon>
        <taxon>Mycoplasmatota</taxon>
        <taxon>Mollicutes</taxon>
        <taxon>Acholeplasmatales</taxon>
        <taxon>Acholeplasmataceae</taxon>
        <taxon>Acholeplasma</taxon>
    </lineage>
</organism>
<evidence type="ECO:0000313" key="3">
    <source>
        <dbReference type="Proteomes" id="UP000032740"/>
    </source>
</evidence>
<dbReference type="PANTHER" id="PTHR37817:SF1">
    <property type="entry name" value="N-ACETYLTRANSFERASE EIS"/>
    <property type="match status" value="1"/>
</dbReference>